<dbReference type="OrthoDB" id="5193417at2"/>
<name>A0A2S1T1V6_9ACTN</name>
<dbReference type="AlphaFoldDB" id="A0A2S1T1V6"/>
<dbReference type="Proteomes" id="UP000244900">
    <property type="component" value="Chromosome"/>
</dbReference>
<keyword evidence="2" id="KW-1185">Reference proteome</keyword>
<evidence type="ECO:0000313" key="1">
    <source>
        <dbReference type="EMBL" id="AWI32654.1"/>
    </source>
</evidence>
<proteinExistence type="predicted"/>
<organism evidence="1 2">
    <name type="scientific">Streptomyces tirandamycinicus</name>
    <dbReference type="NCBI Taxonomy" id="2174846"/>
    <lineage>
        <taxon>Bacteria</taxon>
        <taxon>Bacillati</taxon>
        <taxon>Actinomycetota</taxon>
        <taxon>Actinomycetes</taxon>
        <taxon>Kitasatosporales</taxon>
        <taxon>Streptomycetaceae</taxon>
        <taxon>Streptomyces</taxon>
    </lineage>
</organism>
<dbReference type="RefSeq" id="WP_108908522.1">
    <property type="nucleotide sequence ID" value="NZ_CP029188.1"/>
</dbReference>
<dbReference type="EMBL" id="CP029188">
    <property type="protein sequence ID" value="AWI32654.1"/>
    <property type="molecule type" value="Genomic_DNA"/>
</dbReference>
<reference evidence="1 2" key="1">
    <citation type="submission" date="2018-05" db="EMBL/GenBank/DDBJ databases">
        <title>Complete genome sequence of sponge-derived Streptomyces sp. HNM0039.</title>
        <authorList>
            <person name="Huang X."/>
            <person name="Zhou S."/>
        </authorList>
    </citation>
    <scope>NUCLEOTIDE SEQUENCE [LARGE SCALE GENOMIC DNA]</scope>
    <source>
        <strain evidence="1 2">HNM0039</strain>
    </source>
</reference>
<dbReference type="KEGG" id="stir:DDW44_30515"/>
<protein>
    <submittedName>
        <fullName evidence="1">Uncharacterized protein</fullName>
    </submittedName>
</protein>
<gene>
    <name evidence="1" type="ORF">DDW44_30515</name>
</gene>
<sequence>MRPSLPSVIVGNPAALAAHLAAHHMPGQRSKTAIARLRLERRRLNAPLPTTRPLPERAHDRLWTSAIREIRRRGGETEIESNYGTADLEITDRKNRMVLMHAEGWRRYGKQPARRAQLSYLWGPDDAGSGPWAVRVPGTVTTVADALEWLTPADVKKALEKGLRVRRQGDVYAVETTPAHDGRGVELLPESHEWRPATRYLVHRPEDGRRHLPVRLPWPVRFVQQSAYGMGRTSARAAAD</sequence>
<accession>A0A2S1T1V6</accession>
<evidence type="ECO:0000313" key="2">
    <source>
        <dbReference type="Proteomes" id="UP000244900"/>
    </source>
</evidence>